<protein>
    <submittedName>
        <fullName evidence="1">Uncharacterized protein</fullName>
    </submittedName>
</protein>
<evidence type="ECO:0000313" key="2">
    <source>
        <dbReference type="Proteomes" id="UP001549086"/>
    </source>
</evidence>
<evidence type="ECO:0000313" key="1">
    <source>
        <dbReference type="EMBL" id="MET3589549.1"/>
    </source>
</evidence>
<dbReference type="Proteomes" id="UP001549086">
    <property type="component" value="Unassembled WGS sequence"/>
</dbReference>
<comment type="caution">
    <text evidence="1">The sequence shown here is derived from an EMBL/GenBank/DDBJ whole genome shotgun (WGS) entry which is preliminary data.</text>
</comment>
<accession>A0ABV2HG88</accession>
<keyword evidence="2" id="KW-1185">Reference proteome</keyword>
<dbReference type="RefSeq" id="WP_354189193.1">
    <property type="nucleotide sequence ID" value="NZ_JBEPLI010000003.1"/>
</dbReference>
<organism evidence="1 2">
    <name type="scientific">Bartonella silvatica</name>
    <dbReference type="NCBI Taxonomy" id="357760"/>
    <lineage>
        <taxon>Bacteria</taxon>
        <taxon>Pseudomonadati</taxon>
        <taxon>Pseudomonadota</taxon>
        <taxon>Alphaproteobacteria</taxon>
        <taxon>Hyphomicrobiales</taxon>
        <taxon>Bartonellaceae</taxon>
        <taxon>Bartonella</taxon>
    </lineage>
</organism>
<name>A0ABV2HG88_9HYPH</name>
<gene>
    <name evidence="1" type="ORF">ABID23_000631</name>
</gene>
<dbReference type="EMBL" id="JBEPLI010000003">
    <property type="protein sequence ID" value="MET3589549.1"/>
    <property type="molecule type" value="Genomic_DNA"/>
</dbReference>
<proteinExistence type="predicted"/>
<reference evidence="1 2" key="1">
    <citation type="submission" date="2024-06" db="EMBL/GenBank/DDBJ databases">
        <title>Genomic Encyclopedia of Type Strains, Phase IV (KMG-IV): sequencing the most valuable type-strain genomes for metagenomic binning, comparative biology and taxonomic classification.</title>
        <authorList>
            <person name="Goeker M."/>
        </authorList>
    </citation>
    <scope>NUCLEOTIDE SEQUENCE [LARGE SCALE GENOMIC DNA]</scope>
    <source>
        <strain evidence="1 2">DSM 23649</strain>
    </source>
</reference>
<sequence>MDFLRHRIVFILFVFSVSFAAFFVPRSAFLKHFLLNPSLPLQQVSVTEEDVLERVAVSFPGLIAHLSQMDSEKQKQFIEQVRREVVIIAYSNGRNSEQAQELGRMISVVLLKLVSRPSFADDYF</sequence>